<protein>
    <submittedName>
        <fullName evidence="1">Uncharacterized protein</fullName>
    </submittedName>
</protein>
<dbReference type="EMBL" id="CATNWA010014086">
    <property type="protein sequence ID" value="CAI9567064.1"/>
    <property type="molecule type" value="Genomic_DNA"/>
</dbReference>
<organism evidence="1 2">
    <name type="scientific">Staurois parvus</name>
    <dbReference type="NCBI Taxonomy" id="386267"/>
    <lineage>
        <taxon>Eukaryota</taxon>
        <taxon>Metazoa</taxon>
        <taxon>Chordata</taxon>
        <taxon>Craniata</taxon>
        <taxon>Vertebrata</taxon>
        <taxon>Euteleostomi</taxon>
        <taxon>Amphibia</taxon>
        <taxon>Batrachia</taxon>
        <taxon>Anura</taxon>
        <taxon>Neobatrachia</taxon>
        <taxon>Ranoidea</taxon>
        <taxon>Ranidae</taxon>
        <taxon>Staurois</taxon>
    </lineage>
</organism>
<comment type="caution">
    <text evidence="1">The sequence shown here is derived from an EMBL/GenBank/DDBJ whole genome shotgun (WGS) entry which is preliminary data.</text>
</comment>
<feature type="non-terminal residue" evidence="1">
    <location>
        <position position="57"/>
    </location>
</feature>
<keyword evidence="2" id="KW-1185">Reference proteome</keyword>
<gene>
    <name evidence="1" type="ORF">SPARVUS_LOCUS6491184</name>
</gene>
<evidence type="ECO:0000313" key="2">
    <source>
        <dbReference type="Proteomes" id="UP001162483"/>
    </source>
</evidence>
<name>A0ABN9D550_9NEOB</name>
<reference evidence="1" key="1">
    <citation type="submission" date="2023-05" db="EMBL/GenBank/DDBJ databases">
        <authorList>
            <person name="Stuckert A."/>
        </authorList>
    </citation>
    <scope>NUCLEOTIDE SEQUENCE</scope>
</reference>
<dbReference type="Proteomes" id="UP001162483">
    <property type="component" value="Unassembled WGS sequence"/>
</dbReference>
<sequence length="57" mass="6213">MEGQSQTVINSPISDSSMTFLHTAVKTAVCSECPRTVINSLFLIDLGHSLHTADFFN</sequence>
<proteinExistence type="predicted"/>
<accession>A0ABN9D550</accession>
<evidence type="ECO:0000313" key="1">
    <source>
        <dbReference type="EMBL" id="CAI9567064.1"/>
    </source>
</evidence>